<dbReference type="OMA" id="LQHCACM"/>
<dbReference type="Pfam" id="PF20431">
    <property type="entry name" value="E_motif"/>
    <property type="match status" value="1"/>
</dbReference>
<dbReference type="InterPro" id="IPR046848">
    <property type="entry name" value="E_motif"/>
</dbReference>
<dbReference type="Pfam" id="PF13041">
    <property type="entry name" value="PPR_2"/>
    <property type="match status" value="4"/>
</dbReference>
<dbReference type="FunFam" id="1.25.40.10:FF:000090">
    <property type="entry name" value="Pentatricopeptide repeat-containing protein, chloroplastic"/>
    <property type="match status" value="1"/>
</dbReference>
<keyword evidence="4" id="KW-1185">Reference proteome</keyword>
<dbReference type="InterPro" id="IPR002885">
    <property type="entry name" value="PPR_rpt"/>
</dbReference>
<dbReference type="PROSITE" id="PS51375">
    <property type="entry name" value="PPR"/>
    <property type="match status" value="4"/>
</dbReference>
<proteinExistence type="predicted"/>
<name>V4L065_EUTSA</name>
<keyword evidence="1" id="KW-0677">Repeat</keyword>
<dbReference type="PANTHER" id="PTHR24015">
    <property type="entry name" value="OS07G0578800 PROTEIN-RELATED"/>
    <property type="match status" value="1"/>
</dbReference>
<feature type="repeat" description="PPR" evidence="2">
    <location>
        <begin position="112"/>
        <end position="146"/>
    </location>
</feature>
<dbReference type="GO" id="GO:0003723">
    <property type="term" value="F:RNA binding"/>
    <property type="evidence" value="ECO:0007669"/>
    <property type="project" value="InterPro"/>
</dbReference>
<dbReference type="Gramene" id="ESQ36979">
    <property type="protein sequence ID" value="ESQ36979"/>
    <property type="gene ID" value="EUTSA_v10002423mg"/>
</dbReference>
<feature type="repeat" description="PPR" evidence="2">
    <location>
        <begin position="213"/>
        <end position="247"/>
    </location>
</feature>
<gene>
    <name evidence="3" type="ORF">EUTSA_v10002423mg</name>
</gene>
<dbReference type="eggNOG" id="KOG4197">
    <property type="taxonomic scope" value="Eukaryota"/>
</dbReference>
<reference evidence="3 4" key="1">
    <citation type="journal article" date="2013" name="Front. Plant Sci.">
        <title>The Reference Genome of the Halophytic Plant Eutrema salsugineum.</title>
        <authorList>
            <person name="Yang R."/>
            <person name="Jarvis D.E."/>
            <person name="Chen H."/>
            <person name="Beilstein M.A."/>
            <person name="Grimwood J."/>
            <person name="Jenkins J."/>
            <person name="Shu S."/>
            <person name="Prochnik S."/>
            <person name="Xin M."/>
            <person name="Ma C."/>
            <person name="Schmutz J."/>
            <person name="Wing R.A."/>
            <person name="Mitchell-Olds T."/>
            <person name="Schumaker K.S."/>
            <person name="Wang X."/>
        </authorList>
    </citation>
    <scope>NUCLEOTIDE SEQUENCE [LARGE SCALE GENOMIC DNA]</scope>
</reference>
<dbReference type="Gene3D" id="1.25.40.10">
    <property type="entry name" value="Tetratricopeptide repeat domain"/>
    <property type="match status" value="5"/>
</dbReference>
<accession>V4L065</accession>
<dbReference type="InterPro" id="IPR011990">
    <property type="entry name" value="TPR-like_helical_dom_sf"/>
</dbReference>
<dbReference type="PANTHER" id="PTHR24015:SF502">
    <property type="entry name" value="PENTATRICOPEPTIDE REPEAT-CONTAINING PROTEIN"/>
    <property type="match status" value="1"/>
</dbReference>
<dbReference type="FunFam" id="1.25.40.10:FF:001228">
    <property type="entry name" value="Pentatricopeptide repeat-containing protein At4g20770"/>
    <property type="match status" value="1"/>
</dbReference>
<evidence type="ECO:0000256" key="1">
    <source>
        <dbReference type="ARBA" id="ARBA00022737"/>
    </source>
</evidence>
<sequence length="690" mass="76375">MRLNKPISLVTKDFSFFHSLLKSCVHGDNSSSPITIFRDLLRSSLTPNHFTMSILLQASTASVDSLKLVQTHITKSGIDRFIYVKTSLLDIYLKMGFVKTARKLFDEMPERDTVAWNALICGYSRNGYEFDAWKLFIVMVQQGFSPSATTLVNLLPFCGQCGFVSHGKSVHGIATKSGLELDSHVKNALISFYSKCAELDSAEVLFTEMEDRSTVSWNTMIGAYSQSALQEEAFAVFRDMFEKRVEISPVTVINLLSGRVSHESLHCLVVKTGMVNDNSVITSLICAYSRCGYLDSAERLYASGAQDSIVGLTSIVSSYAEKGDIDVVVAYFSKMRQLCMRVDAVALVEILHGCTNSSHIDIGMSFHAYAIKSGLCTQTLVANGLMTMYSKFDDVETVLFLFEQLQETPLISWNSVISGCVQSGKASVAFEVFRQMKLISGPEPDAITIASLLAGCSQLCCLNLGRKLHGYILRNNFENENFVCTALIDMYAKCGNSELAEDVFKTIKAPCTATWNSMISGFSLSGLQSRALSCYLEMRKQGSKPDKITFLGVLSACAHGGLVDEGNICFREMVKVFGISPSLQHYALMVGLLGRACLYTEALTLIWKMDIKPDSAVWGALLSACTVNREIELGEYVAKKMFMLDYRNGGLYVLMSNLYATEEMWDDVVRVRKMMKDNGYDGYLGVSQTE</sequence>
<evidence type="ECO:0000256" key="2">
    <source>
        <dbReference type="PROSITE-ProRule" id="PRU00708"/>
    </source>
</evidence>
<dbReference type="InterPro" id="IPR046960">
    <property type="entry name" value="PPR_At4g14850-like_plant"/>
</dbReference>
<evidence type="ECO:0000313" key="4">
    <source>
        <dbReference type="Proteomes" id="UP000030689"/>
    </source>
</evidence>
<organism evidence="3 4">
    <name type="scientific">Eutrema salsugineum</name>
    <name type="common">Saltwater cress</name>
    <name type="synonym">Sisymbrium salsugineum</name>
    <dbReference type="NCBI Taxonomy" id="72664"/>
    <lineage>
        <taxon>Eukaryota</taxon>
        <taxon>Viridiplantae</taxon>
        <taxon>Streptophyta</taxon>
        <taxon>Embryophyta</taxon>
        <taxon>Tracheophyta</taxon>
        <taxon>Spermatophyta</taxon>
        <taxon>Magnoliopsida</taxon>
        <taxon>eudicotyledons</taxon>
        <taxon>Gunneridae</taxon>
        <taxon>Pentapetalae</taxon>
        <taxon>rosids</taxon>
        <taxon>malvids</taxon>
        <taxon>Brassicales</taxon>
        <taxon>Brassicaceae</taxon>
        <taxon>Eutremeae</taxon>
        <taxon>Eutrema</taxon>
    </lineage>
</organism>
<dbReference type="KEGG" id="eus:EUTSA_v10002423mg"/>
<dbReference type="GO" id="GO:0009451">
    <property type="term" value="P:RNA modification"/>
    <property type="evidence" value="ECO:0007669"/>
    <property type="project" value="InterPro"/>
</dbReference>
<feature type="repeat" description="PPR" evidence="2">
    <location>
        <begin position="409"/>
        <end position="439"/>
    </location>
</feature>
<dbReference type="EMBL" id="KI517609">
    <property type="protein sequence ID" value="ESQ36979.1"/>
    <property type="molecule type" value="Genomic_DNA"/>
</dbReference>
<evidence type="ECO:0000313" key="3">
    <source>
        <dbReference type="EMBL" id="ESQ36979.1"/>
    </source>
</evidence>
<evidence type="ECO:0008006" key="5">
    <source>
        <dbReference type="Google" id="ProtNLM"/>
    </source>
</evidence>
<dbReference type="Pfam" id="PF01535">
    <property type="entry name" value="PPR"/>
    <property type="match status" value="4"/>
</dbReference>
<feature type="repeat" description="PPR" evidence="2">
    <location>
        <begin position="511"/>
        <end position="545"/>
    </location>
</feature>
<dbReference type="OrthoDB" id="204980at2759"/>
<dbReference type="Proteomes" id="UP000030689">
    <property type="component" value="Unassembled WGS sequence"/>
</dbReference>
<dbReference type="AlphaFoldDB" id="V4L065"/>
<dbReference type="NCBIfam" id="TIGR00756">
    <property type="entry name" value="PPR"/>
    <property type="match status" value="4"/>
</dbReference>
<protein>
    <recommendedName>
        <fullName evidence="5">Pentacotripeptide-repeat region of PRORP domain-containing protein</fullName>
    </recommendedName>
</protein>
<dbReference type="FunFam" id="1.25.40.10:FF:000381">
    <property type="entry name" value="Pentatricopeptide repeat-containing protein"/>
    <property type="match status" value="1"/>
</dbReference>